<evidence type="ECO:0000256" key="1">
    <source>
        <dbReference type="SAM" id="MobiDB-lite"/>
    </source>
</evidence>
<gene>
    <name evidence="2" type="ORF">G6F50_013463</name>
</gene>
<feature type="region of interest" description="Disordered" evidence="1">
    <location>
        <begin position="1"/>
        <end position="27"/>
    </location>
</feature>
<dbReference type="AlphaFoldDB" id="A0A9P6YH04"/>
<dbReference type="EMBL" id="JAANIU010005327">
    <property type="protein sequence ID" value="KAG1548332.1"/>
    <property type="molecule type" value="Genomic_DNA"/>
</dbReference>
<keyword evidence="3" id="KW-1185">Reference proteome</keyword>
<sequence length="108" mass="11894">MKKTKKKQAETNYYLPPSPPPNNDSEKLVIENFSSSSAPVGRPPPLVDVDLLQDLAAFISAREDTADQTSPPPTPMFTDSCQMDLDLSEFLNDDDEIGPDTVLFPELP</sequence>
<evidence type="ECO:0000313" key="3">
    <source>
        <dbReference type="Proteomes" id="UP000740926"/>
    </source>
</evidence>
<reference evidence="2 3" key="1">
    <citation type="journal article" date="2020" name="Microb. Genom.">
        <title>Genetic diversity of clinical and environmental Mucorales isolates obtained from an investigation of mucormycosis cases among solid organ transplant recipients.</title>
        <authorList>
            <person name="Nguyen M.H."/>
            <person name="Kaul D."/>
            <person name="Muto C."/>
            <person name="Cheng S.J."/>
            <person name="Richter R.A."/>
            <person name="Bruno V.M."/>
            <person name="Liu G."/>
            <person name="Beyhan S."/>
            <person name="Sundermann A.J."/>
            <person name="Mounaud S."/>
            <person name="Pasculle A.W."/>
            <person name="Nierman W.C."/>
            <person name="Driscoll E."/>
            <person name="Cumbie R."/>
            <person name="Clancy C.J."/>
            <person name="Dupont C.L."/>
        </authorList>
    </citation>
    <scope>NUCLEOTIDE SEQUENCE [LARGE SCALE GENOMIC DNA]</scope>
    <source>
        <strain evidence="2 3">GL24</strain>
    </source>
</reference>
<comment type="caution">
    <text evidence="2">The sequence shown here is derived from an EMBL/GenBank/DDBJ whole genome shotgun (WGS) entry which is preliminary data.</text>
</comment>
<dbReference type="Proteomes" id="UP000740926">
    <property type="component" value="Unassembled WGS sequence"/>
</dbReference>
<protein>
    <submittedName>
        <fullName evidence="2">Uncharacterized protein</fullName>
    </submittedName>
</protein>
<proteinExistence type="predicted"/>
<accession>A0A9P6YH04</accession>
<dbReference type="OMA" id="NNSAYFP"/>
<organism evidence="2 3">
    <name type="scientific">Rhizopus delemar</name>
    <dbReference type="NCBI Taxonomy" id="936053"/>
    <lineage>
        <taxon>Eukaryota</taxon>
        <taxon>Fungi</taxon>
        <taxon>Fungi incertae sedis</taxon>
        <taxon>Mucoromycota</taxon>
        <taxon>Mucoromycotina</taxon>
        <taxon>Mucoromycetes</taxon>
        <taxon>Mucorales</taxon>
        <taxon>Mucorineae</taxon>
        <taxon>Rhizopodaceae</taxon>
        <taxon>Rhizopus</taxon>
    </lineage>
</organism>
<name>A0A9P6YH04_9FUNG</name>
<evidence type="ECO:0000313" key="2">
    <source>
        <dbReference type="EMBL" id="KAG1548332.1"/>
    </source>
</evidence>